<dbReference type="AlphaFoldDB" id="A0A9P7M9V9"/>
<proteinExistence type="predicted"/>
<dbReference type="Proteomes" id="UP000706124">
    <property type="component" value="Unassembled WGS sequence"/>
</dbReference>
<keyword evidence="2" id="KW-1185">Reference proteome</keyword>
<accession>A0A9P7M9V9</accession>
<name>A0A9P7M9V9_9HYPO</name>
<evidence type="ECO:0000313" key="1">
    <source>
        <dbReference type="EMBL" id="KAG5934739.1"/>
    </source>
</evidence>
<reference evidence="1 2" key="1">
    <citation type="journal article" date="2020" name="bioRxiv">
        <title>Whole genome comparisons of ergot fungi reveals the divergence and evolution of species within the genus Claviceps are the result of varying mechanisms driving genome evolution and host range expansion.</title>
        <authorList>
            <person name="Wyka S.A."/>
            <person name="Mondo S.J."/>
            <person name="Liu M."/>
            <person name="Dettman J."/>
            <person name="Nalam V."/>
            <person name="Broders K.D."/>
        </authorList>
    </citation>
    <scope>NUCLEOTIDE SEQUENCE [LARGE SCALE GENOMIC DNA]</scope>
    <source>
        <strain evidence="1 2">CCC 1485</strain>
    </source>
</reference>
<organism evidence="1 2">
    <name type="scientific">Claviceps pazoutovae</name>
    <dbReference type="NCBI Taxonomy" id="1649127"/>
    <lineage>
        <taxon>Eukaryota</taxon>
        <taxon>Fungi</taxon>
        <taxon>Dikarya</taxon>
        <taxon>Ascomycota</taxon>
        <taxon>Pezizomycotina</taxon>
        <taxon>Sordariomycetes</taxon>
        <taxon>Hypocreomycetidae</taxon>
        <taxon>Hypocreales</taxon>
        <taxon>Clavicipitaceae</taxon>
        <taxon>Claviceps</taxon>
    </lineage>
</organism>
<comment type="caution">
    <text evidence="1">The sequence shown here is derived from an EMBL/GenBank/DDBJ whole genome shotgun (WGS) entry which is preliminary data.</text>
</comment>
<protein>
    <submittedName>
        <fullName evidence="1">Uncharacterized protein</fullName>
    </submittedName>
</protein>
<evidence type="ECO:0000313" key="2">
    <source>
        <dbReference type="Proteomes" id="UP000706124"/>
    </source>
</evidence>
<dbReference type="EMBL" id="SRPO01000291">
    <property type="protein sequence ID" value="KAG5934739.1"/>
    <property type="molecule type" value="Genomic_DNA"/>
</dbReference>
<sequence length="116" mass="12877">MLTTFKNIRLEDDDSLDDARCASHWDGFLSSVGRLMARVGGCFVPCWGARKARGEYCTDGRDEVEDGESEEDERQILLDGRPIRFDGGRRFSPTHAASSFLRTGTSAGMREANSIL</sequence>
<gene>
    <name evidence="1" type="ORF">E4U60_003614</name>
</gene>
<dbReference type="OrthoDB" id="4951635at2759"/>